<organism evidence="1 2">
    <name type="scientific">Caballeronia catudaia</name>
    <dbReference type="NCBI Taxonomy" id="1777136"/>
    <lineage>
        <taxon>Bacteria</taxon>
        <taxon>Pseudomonadati</taxon>
        <taxon>Pseudomonadota</taxon>
        <taxon>Betaproteobacteria</taxon>
        <taxon>Burkholderiales</taxon>
        <taxon>Burkholderiaceae</taxon>
        <taxon>Caballeronia</taxon>
    </lineage>
</organism>
<reference evidence="1" key="1">
    <citation type="submission" date="2016-01" db="EMBL/GenBank/DDBJ databases">
        <authorList>
            <person name="Peeters C."/>
        </authorList>
    </citation>
    <scope>NUCLEOTIDE SEQUENCE [LARGE SCALE GENOMIC DNA]</scope>
    <source>
        <strain evidence="1">LMG 29318</strain>
    </source>
</reference>
<accession>A0A158D745</accession>
<comment type="caution">
    <text evidence="1">The sequence shown here is derived from an EMBL/GenBank/DDBJ whole genome shotgun (WGS) entry which is preliminary data.</text>
</comment>
<dbReference type="EMBL" id="FCOF02000050">
    <property type="protein sequence ID" value="SAK89607.1"/>
    <property type="molecule type" value="Genomic_DNA"/>
</dbReference>
<dbReference type="OrthoDB" id="5565855at2"/>
<evidence type="ECO:0000313" key="2">
    <source>
        <dbReference type="Proteomes" id="UP000054870"/>
    </source>
</evidence>
<proteinExistence type="predicted"/>
<dbReference type="AlphaFoldDB" id="A0A158D745"/>
<keyword evidence="2" id="KW-1185">Reference proteome</keyword>
<name>A0A158D745_9BURK</name>
<keyword evidence="1" id="KW-0449">Lipoprotein</keyword>
<dbReference type="RefSeq" id="WP_143746552.1">
    <property type="nucleotide sequence ID" value="NZ_FCOF02000050.1"/>
</dbReference>
<protein>
    <submittedName>
        <fullName evidence="1">Lipoprotein</fullName>
    </submittedName>
</protein>
<dbReference type="Proteomes" id="UP000054870">
    <property type="component" value="Unassembled WGS sequence"/>
</dbReference>
<evidence type="ECO:0000313" key="1">
    <source>
        <dbReference type="EMBL" id="SAK89607.1"/>
    </source>
</evidence>
<gene>
    <name evidence="1" type="ORF">AWB75_06195</name>
</gene>
<sequence length="113" mass="13023">MTVALLLGYLTITTHIPSPPSATPCTEDWFNYIEENYFSTERGDIWSDPVRLDWTVDGDWRWFEYIEKEAGAMPASVGTSRQKRCEMLQSRLGSRLYILNDSIGLSISLPRRM</sequence>